<comment type="caution">
    <text evidence="2">The sequence shown here is derived from an EMBL/GenBank/DDBJ whole genome shotgun (WGS) entry which is preliminary data.</text>
</comment>
<evidence type="ECO:0000313" key="2">
    <source>
        <dbReference type="EMBL" id="GIY02616.1"/>
    </source>
</evidence>
<feature type="region of interest" description="Disordered" evidence="1">
    <location>
        <begin position="39"/>
        <end position="61"/>
    </location>
</feature>
<evidence type="ECO:0000256" key="1">
    <source>
        <dbReference type="SAM" id="MobiDB-lite"/>
    </source>
</evidence>
<accession>A0AAV4Q251</accession>
<sequence>MDFNFFGTSGKKTYLHFLTVPSGKGEGSCSLLVSRAPRSKDTSLSSTGMRRSWSSSCTRKRTKNSRIQNAQRYGDFLCVKIPISLCVLDIVHGELNVGDHQV</sequence>
<reference evidence="2 3" key="1">
    <citation type="submission" date="2021-06" db="EMBL/GenBank/DDBJ databases">
        <title>Caerostris extrusa draft genome.</title>
        <authorList>
            <person name="Kono N."/>
            <person name="Arakawa K."/>
        </authorList>
    </citation>
    <scope>NUCLEOTIDE SEQUENCE [LARGE SCALE GENOMIC DNA]</scope>
</reference>
<evidence type="ECO:0000313" key="3">
    <source>
        <dbReference type="Proteomes" id="UP001054945"/>
    </source>
</evidence>
<dbReference type="EMBL" id="BPLR01005467">
    <property type="protein sequence ID" value="GIY02616.1"/>
    <property type="molecule type" value="Genomic_DNA"/>
</dbReference>
<gene>
    <name evidence="2" type="ORF">CEXT_236711</name>
</gene>
<protein>
    <submittedName>
        <fullName evidence="2">Uncharacterized protein</fullName>
    </submittedName>
</protein>
<dbReference type="AlphaFoldDB" id="A0AAV4Q251"/>
<organism evidence="2 3">
    <name type="scientific">Caerostris extrusa</name>
    <name type="common">Bark spider</name>
    <name type="synonym">Caerostris bankana</name>
    <dbReference type="NCBI Taxonomy" id="172846"/>
    <lineage>
        <taxon>Eukaryota</taxon>
        <taxon>Metazoa</taxon>
        <taxon>Ecdysozoa</taxon>
        <taxon>Arthropoda</taxon>
        <taxon>Chelicerata</taxon>
        <taxon>Arachnida</taxon>
        <taxon>Araneae</taxon>
        <taxon>Araneomorphae</taxon>
        <taxon>Entelegynae</taxon>
        <taxon>Araneoidea</taxon>
        <taxon>Araneidae</taxon>
        <taxon>Caerostris</taxon>
    </lineage>
</organism>
<name>A0AAV4Q251_CAEEX</name>
<keyword evidence="3" id="KW-1185">Reference proteome</keyword>
<feature type="compositionally biased region" description="Low complexity" evidence="1">
    <location>
        <begin position="43"/>
        <end position="56"/>
    </location>
</feature>
<dbReference type="Proteomes" id="UP001054945">
    <property type="component" value="Unassembled WGS sequence"/>
</dbReference>
<proteinExistence type="predicted"/>